<evidence type="ECO:0000313" key="1">
    <source>
        <dbReference type="EMBL" id="KAL2513219.1"/>
    </source>
</evidence>
<evidence type="ECO:0000313" key="2">
    <source>
        <dbReference type="Proteomes" id="UP001604336"/>
    </source>
</evidence>
<reference evidence="2" key="1">
    <citation type="submission" date="2024-07" db="EMBL/GenBank/DDBJ databases">
        <title>Two chromosome-level genome assemblies of Korean endemic species Abeliophyllum distichum and Forsythia ovata (Oleaceae).</title>
        <authorList>
            <person name="Jang H."/>
        </authorList>
    </citation>
    <scope>NUCLEOTIDE SEQUENCE [LARGE SCALE GENOMIC DNA]</scope>
</reference>
<dbReference type="EMBL" id="JBFOLK010000005">
    <property type="protein sequence ID" value="KAL2513219.1"/>
    <property type="molecule type" value="Genomic_DNA"/>
</dbReference>
<evidence type="ECO:0008006" key="3">
    <source>
        <dbReference type="Google" id="ProtNLM"/>
    </source>
</evidence>
<accession>A0ABD1TKM1</accession>
<dbReference type="AlphaFoldDB" id="A0ABD1TKM1"/>
<protein>
    <recommendedName>
        <fullName evidence="3">Zinc finger, CCHC-type</fullName>
    </recommendedName>
</protein>
<gene>
    <name evidence="1" type="ORF">Adt_18819</name>
</gene>
<dbReference type="Proteomes" id="UP001604336">
    <property type="component" value="Unassembled WGS sequence"/>
</dbReference>
<name>A0ABD1TKM1_9LAMI</name>
<organism evidence="1 2">
    <name type="scientific">Abeliophyllum distichum</name>
    <dbReference type="NCBI Taxonomy" id="126358"/>
    <lineage>
        <taxon>Eukaryota</taxon>
        <taxon>Viridiplantae</taxon>
        <taxon>Streptophyta</taxon>
        <taxon>Embryophyta</taxon>
        <taxon>Tracheophyta</taxon>
        <taxon>Spermatophyta</taxon>
        <taxon>Magnoliopsida</taxon>
        <taxon>eudicotyledons</taxon>
        <taxon>Gunneridae</taxon>
        <taxon>Pentapetalae</taxon>
        <taxon>asterids</taxon>
        <taxon>lamiids</taxon>
        <taxon>Lamiales</taxon>
        <taxon>Oleaceae</taxon>
        <taxon>Forsythieae</taxon>
        <taxon>Abeliophyllum</taxon>
    </lineage>
</organism>
<proteinExistence type="predicted"/>
<sequence length="108" mass="12255">MSTMIHRLKATGNNLTDEQQVQAGIRSLPDSWEHMKRTVDYMFCNQASDLKMIGYNDTDWERDLVEGKSASGYAFLLNDDSIFRSSKKQACITLSTMELEHIACSTIV</sequence>
<comment type="caution">
    <text evidence="1">The sequence shown here is derived from an EMBL/GenBank/DDBJ whole genome shotgun (WGS) entry which is preliminary data.</text>
</comment>
<keyword evidence="2" id="KW-1185">Reference proteome</keyword>